<feature type="transmembrane region" description="Helical" evidence="1">
    <location>
        <begin position="131"/>
        <end position="154"/>
    </location>
</feature>
<protein>
    <submittedName>
        <fullName evidence="3">Uncharacterized protein</fullName>
    </submittedName>
</protein>
<sequence>MAPLWLLFLLIGHYVAMKEPHELHLSLGSLGGSSPAGYREGTSHFLIGTHQIETKSDSESSINITCDTNRLLRILARDNAPYNQIKRYADKMSNGVNPRKDGQVRAETEFRGSQSILGPVACCFQPSRDCFLAAVIFSVLVIAAVIVLAAVFAAKHSNEPSYTGNVNYLIVLWKWKGPSWIVLTKSSGC</sequence>
<feature type="chain" id="PRO_5022871195" evidence="2">
    <location>
        <begin position="18"/>
        <end position="189"/>
    </location>
</feature>
<dbReference type="Proteomes" id="UP000324748">
    <property type="component" value="Unassembled WGS sequence"/>
</dbReference>
<keyword evidence="4" id="KW-1185">Reference proteome</keyword>
<dbReference type="EMBL" id="VSWC01000042">
    <property type="protein sequence ID" value="KAA1103203.1"/>
    <property type="molecule type" value="Genomic_DNA"/>
</dbReference>
<evidence type="ECO:0000256" key="1">
    <source>
        <dbReference type="SAM" id="Phobius"/>
    </source>
</evidence>
<reference evidence="3 4" key="1">
    <citation type="submission" date="2019-05" db="EMBL/GenBank/DDBJ databases">
        <title>Emergence of the Ug99 lineage of the wheat stem rust pathogen through somatic hybridization.</title>
        <authorList>
            <person name="Li F."/>
            <person name="Upadhyaya N.M."/>
            <person name="Sperschneider J."/>
            <person name="Matny O."/>
            <person name="Nguyen-Phuc H."/>
            <person name="Mago R."/>
            <person name="Raley C."/>
            <person name="Miller M.E."/>
            <person name="Silverstein K.A.T."/>
            <person name="Henningsen E."/>
            <person name="Hirsch C.D."/>
            <person name="Visser B."/>
            <person name="Pretorius Z.A."/>
            <person name="Steffenson B.J."/>
            <person name="Schwessinger B."/>
            <person name="Dodds P.N."/>
            <person name="Figueroa M."/>
        </authorList>
    </citation>
    <scope>NUCLEOTIDE SEQUENCE [LARGE SCALE GENOMIC DNA]</scope>
    <source>
        <strain evidence="3">21-0</strain>
    </source>
</reference>
<dbReference type="OrthoDB" id="10409390at2759"/>
<proteinExistence type="predicted"/>
<evidence type="ECO:0000313" key="3">
    <source>
        <dbReference type="EMBL" id="KAA1103203.1"/>
    </source>
</evidence>
<organism evidence="3 4">
    <name type="scientific">Puccinia graminis f. sp. tritici</name>
    <dbReference type="NCBI Taxonomy" id="56615"/>
    <lineage>
        <taxon>Eukaryota</taxon>
        <taxon>Fungi</taxon>
        <taxon>Dikarya</taxon>
        <taxon>Basidiomycota</taxon>
        <taxon>Pucciniomycotina</taxon>
        <taxon>Pucciniomycetes</taxon>
        <taxon>Pucciniales</taxon>
        <taxon>Pucciniaceae</taxon>
        <taxon>Puccinia</taxon>
    </lineage>
</organism>
<gene>
    <name evidence="3" type="ORF">PGT21_009782</name>
</gene>
<feature type="signal peptide" evidence="2">
    <location>
        <begin position="1"/>
        <end position="17"/>
    </location>
</feature>
<keyword evidence="1" id="KW-0812">Transmembrane</keyword>
<evidence type="ECO:0000313" key="4">
    <source>
        <dbReference type="Proteomes" id="UP000324748"/>
    </source>
</evidence>
<keyword evidence="1" id="KW-0472">Membrane</keyword>
<dbReference type="AlphaFoldDB" id="A0A5B0PR62"/>
<keyword evidence="2" id="KW-0732">Signal</keyword>
<comment type="caution">
    <text evidence="3">The sequence shown here is derived from an EMBL/GenBank/DDBJ whole genome shotgun (WGS) entry which is preliminary data.</text>
</comment>
<accession>A0A5B0PR62</accession>
<name>A0A5B0PR62_PUCGR</name>
<evidence type="ECO:0000256" key="2">
    <source>
        <dbReference type="SAM" id="SignalP"/>
    </source>
</evidence>
<keyword evidence="1" id="KW-1133">Transmembrane helix</keyword>